<keyword evidence="2" id="KW-0596">Phosphopantetheine</keyword>
<dbReference type="InterPro" id="IPR032821">
    <property type="entry name" value="PKS_assoc"/>
</dbReference>
<dbReference type="SMART" id="SM00825">
    <property type="entry name" value="PKS_KS"/>
    <property type="match status" value="1"/>
</dbReference>
<dbReference type="InterPro" id="IPR015424">
    <property type="entry name" value="PyrdxlP-dep_Trfase"/>
</dbReference>
<protein>
    <submittedName>
        <fullName evidence="10">Amino acid adenylation domain-containing protein</fullName>
    </submittedName>
</protein>
<dbReference type="PANTHER" id="PTHR43775:SF37">
    <property type="entry name" value="SI:DKEY-61P9.11"/>
    <property type="match status" value="1"/>
</dbReference>
<dbReference type="CDD" id="cd00610">
    <property type="entry name" value="OAT_like"/>
    <property type="match status" value="1"/>
</dbReference>
<proteinExistence type="inferred from homology"/>
<dbReference type="SMART" id="SM00823">
    <property type="entry name" value="PKS_PP"/>
    <property type="match status" value="3"/>
</dbReference>
<dbReference type="Gene3D" id="3.40.50.12780">
    <property type="entry name" value="N-terminal domain of ligase-like"/>
    <property type="match status" value="1"/>
</dbReference>
<dbReference type="SUPFAM" id="SSF56801">
    <property type="entry name" value="Acetyl-CoA synthetase-like"/>
    <property type="match status" value="2"/>
</dbReference>
<evidence type="ECO:0000256" key="4">
    <source>
        <dbReference type="ARBA" id="ARBA00022679"/>
    </source>
</evidence>
<dbReference type="InterPro" id="IPR016035">
    <property type="entry name" value="Acyl_Trfase/lysoPLipase"/>
</dbReference>
<feature type="compositionally biased region" description="Low complexity" evidence="7">
    <location>
        <begin position="1850"/>
        <end position="1860"/>
    </location>
</feature>
<dbReference type="InterPro" id="IPR000873">
    <property type="entry name" value="AMP-dep_synth/lig_dom"/>
</dbReference>
<evidence type="ECO:0000313" key="11">
    <source>
        <dbReference type="Proteomes" id="UP001548189"/>
    </source>
</evidence>
<dbReference type="NCBIfam" id="TIGR01733">
    <property type="entry name" value="AA-adenyl-dom"/>
    <property type="match status" value="1"/>
</dbReference>
<dbReference type="SUPFAM" id="SSF52151">
    <property type="entry name" value="FabD/lysophospholipase-like"/>
    <property type="match status" value="1"/>
</dbReference>
<dbReference type="InterPro" id="IPR020806">
    <property type="entry name" value="PKS_PP-bd"/>
</dbReference>
<dbReference type="InterPro" id="IPR018201">
    <property type="entry name" value="Ketoacyl_synth_AS"/>
</dbReference>
<dbReference type="InterPro" id="IPR025110">
    <property type="entry name" value="AMP-bd_C"/>
</dbReference>
<dbReference type="Pfam" id="PF00109">
    <property type="entry name" value="ketoacyl-synt"/>
    <property type="match status" value="1"/>
</dbReference>
<dbReference type="Gene3D" id="3.30.559.30">
    <property type="entry name" value="Nonribosomal peptide synthetase, condensation domain"/>
    <property type="match status" value="2"/>
</dbReference>
<evidence type="ECO:0000256" key="3">
    <source>
        <dbReference type="ARBA" id="ARBA00022553"/>
    </source>
</evidence>
<dbReference type="InterPro" id="IPR015421">
    <property type="entry name" value="PyrdxlP-dep_Trfase_major"/>
</dbReference>
<dbReference type="SMART" id="SM00827">
    <property type="entry name" value="PKS_AT"/>
    <property type="match status" value="1"/>
</dbReference>
<comment type="pathway">
    <text evidence="1">Lipid metabolism; fatty acid biosynthesis.</text>
</comment>
<dbReference type="InterPro" id="IPR009081">
    <property type="entry name" value="PP-bd_ACP"/>
</dbReference>
<dbReference type="SUPFAM" id="SSF53383">
    <property type="entry name" value="PLP-dependent transferases"/>
    <property type="match status" value="1"/>
</dbReference>
<dbReference type="Gene3D" id="1.10.1200.10">
    <property type="entry name" value="ACP-like"/>
    <property type="match status" value="3"/>
</dbReference>
<dbReference type="Gene3D" id="3.30.300.30">
    <property type="match status" value="2"/>
</dbReference>
<dbReference type="InterPro" id="IPR014031">
    <property type="entry name" value="Ketoacyl_synth_C"/>
</dbReference>
<feature type="domain" description="Carrier" evidence="8">
    <location>
        <begin position="3372"/>
        <end position="3447"/>
    </location>
</feature>
<dbReference type="InterPro" id="IPR042099">
    <property type="entry name" value="ANL_N_sf"/>
</dbReference>
<evidence type="ECO:0000313" key="10">
    <source>
        <dbReference type="EMBL" id="MET1255502.1"/>
    </source>
</evidence>
<feature type="domain" description="Ketosynthase family 3 (KS3)" evidence="9">
    <location>
        <begin position="736"/>
        <end position="1151"/>
    </location>
</feature>
<dbReference type="PROSITE" id="PS50075">
    <property type="entry name" value="CARRIER"/>
    <property type="match status" value="3"/>
</dbReference>
<dbReference type="CDD" id="cd05930">
    <property type="entry name" value="A_NRPS"/>
    <property type="match status" value="1"/>
</dbReference>
<dbReference type="Gene3D" id="3.40.47.10">
    <property type="match status" value="1"/>
</dbReference>
<dbReference type="InterPro" id="IPR050091">
    <property type="entry name" value="PKS_NRPS_Biosynth_Enz"/>
</dbReference>
<dbReference type="CDD" id="cd00833">
    <property type="entry name" value="PKS"/>
    <property type="match status" value="1"/>
</dbReference>
<feature type="domain" description="Carrier" evidence="8">
    <location>
        <begin position="633"/>
        <end position="708"/>
    </location>
</feature>
<keyword evidence="5" id="KW-0663">Pyridoxal phosphate</keyword>
<name>A0ABV2BVC4_9GAMM</name>
<evidence type="ECO:0000256" key="6">
    <source>
        <dbReference type="ARBA" id="ARBA00029443"/>
    </source>
</evidence>
<dbReference type="InterPro" id="IPR001227">
    <property type="entry name" value="Ac_transferase_dom_sf"/>
</dbReference>
<dbReference type="InterPro" id="IPR016039">
    <property type="entry name" value="Thiolase-like"/>
</dbReference>
<dbReference type="EMBL" id="JBEVCJ010000010">
    <property type="protein sequence ID" value="MET1255502.1"/>
    <property type="molecule type" value="Genomic_DNA"/>
</dbReference>
<dbReference type="InterPro" id="IPR045851">
    <property type="entry name" value="AMP-bd_C_sf"/>
</dbReference>
<dbReference type="SUPFAM" id="SSF52777">
    <property type="entry name" value="CoA-dependent acyltransferases"/>
    <property type="match status" value="3"/>
</dbReference>
<dbReference type="RefSeq" id="WP_353896088.1">
    <property type="nucleotide sequence ID" value="NZ_JBEVCJ010000010.1"/>
</dbReference>
<evidence type="ECO:0000256" key="5">
    <source>
        <dbReference type="ARBA" id="ARBA00022898"/>
    </source>
</evidence>
<dbReference type="InterPro" id="IPR015422">
    <property type="entry name" value="PyrdxlP-dep_Trfase_small"/>
</dbReference>
<sequence length="3654" mass="407223">MNKNLVQSLVQCSETEKGITFVKARAEDEFLSYKDLYQQACHTLQYLSDNGVEQGDEVILQCTDLKKLIVTFWACILGGFVPVPLALADYGEKAKKVFIVYDILKKPFLVVDNEKILDKLTAHLKDDDPIIWNAVSKRIISYPENTEFFTQALENIPEFYAAKPDDLAFIQFSSGSTGTPKGVKITHQNLLSNINDIFKSIELTEDDSFLSWKPISHDFGMIAFHIAPIVGQSNQYRIDTDAYIWTPALWMEAVNKYRATILGSPNFGYRHFLKLYKRGNKKGFAWDLSCIKVIINGAEPISVSLCHEFYDELKSYGLKQTAMRLGYGLAEGTLIVSLIEPGDKINQLTVDRQNLQVGDEVKMVELSSPDAVQFADCGPAYPNTQVRITNQNRNKLGELKVGNIEIRGSSVTAGYYLNPEETNKIITKSGWLNTGDLGFLYQDRVYVVGRTKELIIINGLNYVPHDIEQAIIHRSNDNNLNRFVACGVKNKETSSESLVIFVYHKKDIESFVDIVPFVKDAVNQDIGIPVAYVIPIKKIPKTTSGKIQRVSLSKRFEAGEFDKEIQQIAEILDKQELGEQQFGEQRTVETTNKLTNEQATNERAAVTQVVSVSNQQKSSLQQASTQRQPGQRKLIQSLDSIILQAIKKVAGNKVIDKQKTLFDQGLDSMTLVNIQDEIETALNIELPGTTILDHPTVNALATYLNELVNEVPQDSLLTYTNATTDDTRSNASVSTNGEIAIVSLACRFPGQANSPEAYWDLLVNQVDPVDTQVENRWQHDPQYNVPLTTYAGGYLQDVDQFDPYFFAIPPKEATYIDPQQRLLLEVCQQLLENSLLSRTEIEGSNTGVFLGISGNDYLGVIKQSSEETGPYDLTGNMFNTAAGRIAFTFDLKGPCIAIDTACSSSLIAVHQACNELKNNICDNAIVAAVNLMLKPDGHISFSKLDALAHSSRCRSFDDGADGYIRSEGAAAVLLKRLDDALANNDNIYAIVKGSAINHNGQSGGLTVPSGIAQERLIRRAQQAAGVTPDQISYIEAHGSGTKLGDPQELSAIHRVFGDRQKPLLIGSVKSNIGHLEAAAGMASLLKVVLSLKNEYIPANLHFNKANSRFNWHSNQIEVVSRSTRWPQADSLIAGITSLGINGSNAHLILQRFDENQFRNNTGNQNEQALPNTEAPYLFTLSSRTPASLNLSLQAIQLQLNSNEPIFNDTQLPELCRTLQLTRSDYVSRFACLANSSEQLNKKLTKYLEQSLAEKNSNFPQELSLTQNPDVIFLFTGQGSQYRGMGQSLYQNSKYYKEAIDACHELFLQESGLDLIDALFSEEELSLDKNDQAQAMIFAVEYALAKFWIAMGIQPAGVLGHSIGEYAAACIAGVVSLQNAIKMVSLRIQIMRDSQIDGRMMNVFCSRQRIDEIIAQYPAQFNHVYIAAENSPENTTICGLTNEIEALLPIIKKQRVFTELLPIPGAYHSPLMQHSALQLSDAFKAIEFNQPKIAFYSSKTGRLIADAAQIDADYWAEHLSCSVLFQQAFETALAENPGALIEIGGNATLLGFAAQINQNTTAVLVPSLRPAREAWEQINQSISALYKAGATINWRNYNHANTQRMNNIPHLVMNKNRVWCDIQQPAITNSQHGGAVVNPNTTQTFAAVSIDTAAKQGVYQNNGLVQQSAIVNQTHMVTETIEKDVLAEIKEMISDIVGVPLEQLEDDAHLFSLGIDSLMFVQLDRKLKKNYAIEISLNEFFRSIHSPQKIADYIYQHAPKENLVIETAKSVSTETGQAYTDTANNNPHLSNQSLQPGSEQQNSHSVNPVINQSVVNTTDNAVALIMQQQLEVMKQQLQVLGSGQANSLASQAASSLTASNTPQPASSSNTQPAPLASTPEAAKKALSGKQVTKNIRDISQFKESLTNEQTLFLKDLAQQINAKTPASKQFANDYRYGLADWIATLNFSLNTKEMMYPFVAERSKGAYFWDIDGNEYLDTAMGYGVNLFGHNPEFITDEIKAQLDSGMALGPQSKVAGEVAELIRELTHVDRVAFVNSGTEAVMASLRLARAYTKREKIVRFNTAYHGSFDSILAEQGVDGVEPMAAGVVPSMVEDTLVLTYASEDSLKQIEQNAHQIAAVLVEPVQSRNPSLQPKVYLERLRELTKQHGIVLIFDEMIVGFRCHIGGGQAYFDVKADLVTYGKVVGGGMPIGVVGGNEEIMDYIDGGAWQFGDESGPFSETTFFAGTFCKHPLAMAASKAVLSKLKQEGKQIIDHCSTLTADFAKKINQYFTENHVPISLKYFASMYRFEPIASTNMLTLGLEMNILFKLMQLKGVFVWERRVCFFCYDHTQQDAERIIEVVKSAVEQMRAGGFEFKSVTQIHHSSSTESTDSHLQVSKQTVAQSLTKYTDEDTLPLTSEERRMYILSRMKGGEEAYRISGAFLVSGQLNKEKLVAAFEEIAAQHTNLRSQYVATDDGVKKLITPVDQFKLAIKWHQNKTLEEVKQNTAQPYQLDQAPLWQVNIIEQNHEQWIIWLDLHHLIADGISASIIMAHFLSLYIEQTPKIATDEYVRFIDNEEAFTQSQDFSQQQNYWLNKFSILPTPLELPGDVARPDIINYQGSAVHFYIEEEQTTKIREAAKTLRCTPFNYLFACYYVFLYQLSGNTNICIGTPFDRRKNGNFEFTVGMFAQTLPILTPLDKQQSFASFVEALTSTCFDAYENSDYPLETLINRLEISRELSRAPLFDTMFIYENGDGRLFESDAFKVTSVPYPLSSSAFDLTLEITQENNRLRCAFIYSTQLFDQVIVNQWAQCYQNLLAQVVVNNQQPISEIPLIGPADKQLLVEKFNQTQQDYQINQSINQLIEEVANKNPQSVAVTASNGQLTYAQLINQVDCLAVELIKQGVQRQQAVGILLNRDTSLIVAVLAVLKAGAIYIPMDVSYPVQRLNQMIDTGEIHCLISQQSIIQSLNTTAQASPVLEFDGLLIDVEQLVDSTTHKTLTDDEHQLLNIADNAWQATQLAYITFTSGTSGQPKGVMIEQRSLLNFIYAITDAVKFPSGVGVLSLTNFTFDIFGLELFVTLANAGNMVLVSESEQLSAERIIDKIKQYQIKLVQITPSRLQVLLMQHTPQQVFESVSHLLVGGESFPEQMLNTLQQVTTLNIYNVYGPTETTIWSATAELTQANHVHLGLPIGNTQIYIFNDNMQLLPIGIAGQVFIGGDGLARGYLQDPQKTQQQFIDNPFVAGEKLYATGDMAKWNSHGELVYLGRSDNQIKLRGYRIELQEIEHALNQSDWVANAAACIREYPESNPVIVAFIQLKSDVSKQQFDMNLCKRELAQKIPEYMVPSYFIVLPELPLSTSGKLARKALPQSIAEYINLTQATQSDVLTNDAVVADEILQAIVIIWQKILGRTDFSVNTNFFDAGGTSYSLIKMHVAIDKQFPDCIDVTDIFSHPTVIQLAQLIEESHQQETSVEVKELMFPEEFFEKNNTSQSVEYLQVSLDTEYSKKVNLLAEKYSATVNDILLALHAIYLNKTLAQDQVYLYSSLGEVDAGFAIITLDFSSLKQIGDVIKSVKQQRETIVKNLQQGKSDSNRVSNMPSVMRKSKNGLVSLFNFSGLANDKQADHFDIVYNFENKNSQVSLKIDVNRVKLKQDKMKNFINNYINLLKKVVQVC</sequence>
<keyword evidence="3" id="KW-0597">Phosphoprotein</keyword>
<reference evidence="10 11" key="1">
    <citation type="submission" date="2024-06" db="EMBL/GenBank/DDBJ databases">
        <authorList>
            <person name="Li F."/>
        </authorList>
    </citation>
    <scope>NUCLEOTIDE SEQUENCE [LARGE SCALE GENOMIC DNA]</scope>
    <source>
        <strain evidence="10 11">GXAS 311</strain>
    </source>
</reference>
<dbReference type="PROSITE" id="PS52004">
    <property type="entry name" value="KS3_2"/>
    <property type="match status" value="1"/>
</dbReference>
<dbReference type="Pfam" id="PF00550">
    <property type="entry name" value="PP-binding"/>
    <property type="match status" value="3"/>
</dbReference>
<dbReference type="Gene3D" id="3.30.70.250">
    <property type="entry name" value="Malonyl-CoA ACP transacylase, ACP-binding"/>
    <property type="match status" value="1"/>
</dbReference>
<evidence type="ECO:0000259" key="8">
    <source>
        <dbReference type="PROSITE" id="PS50075"/>
    </source>
</evidence>
<dbReference type="InterPro" id="IPR020845">
    <property type="entry name" value="AMP-binding_CS"/>
</dbReference>
<comment type="caution">
    <text evidence="10">The sequence shown here is derived from an EMBL/GenBank/DDBJ whole genome shotgun (WGS) entry which is preliminary data.</text>
</comment>
<feature type="region of interest" description="Disordered" evidence="7">
    <location>
        <begin position="1850"/>
        <end position="1888"/>
    </location>
</feature>
<dbReference type="Pfam" id="PF02801">
    <property type="entry name" value="Ketoacyl-synt_C"/>
    <property type="match status" value="1"/>
</dbReference>
<accession>A0ABV2BVC4</accession>
<evidence type="ECO:0000256" key="7">
    <source>
        <dbReference type="SAM" id="MobiDB-lite"/>
    </source>
</evidence>
<organism evidence="10 11">
    <name type="scientific">Aliikangiella maris</name>
    <dbReference type="NCBI Taxonomy" id="3162458"/>
    <lineage>
        <taxon>Bacteria</taxon>
        <taxon>Pseudomonadati</taxon>
        <taxon>Pseudomonadota</taxon>
        <taxon>Gammaproteobacteria</taxon>
        <taxon>Oceanospirillales</taxon>
        <taxon>Pleioneaceae</taxon>
        <taxon>Aliikangiella</taxon>
    </lineage>
</organism>
<evidence type="ECO:0000256" key="1">
    <source>
        <dbReference type="ARBA" id="ARBA00005194"/>
    </source>
</evidence>
<dbReference type="SUPFAM" id="SSF53901">
    <property type="entry name" value="Thiolase-like"/>
    <property type="match status" value="1"/>
</dbReference>
<comment type="similarity">
    <text evidence="6">In the C-terminal section; belongs to the NRP synthetase family.</text>
</comment>
<dbReference type="Gene3D" id="3.90.1150.10">
    <property type="entry name" value="Aspartate Aminotransferase, domain 1"/>
    <property type="match status" value="1"/>
</dbReference>
<dbReference type="Gene3D" id="3.40.50.980">
    <property type="match status" value="2"/>
</dbReference>
<dbReference type="InterPro" id="IPR020841">
    <property type="entry name" value="PKS_Beta-ketoAc_synthase_dom"/>
</dbReference>
<dbReference type="Gene3D" id="3.30.559.10">
    <property type="entry name" value="Chloramphenicol acetyltransferase-like domain"/>
    <property type="match status" value="1"/>
</dbReference>
<feature type="region of interest" description="Disordered" evidence="7">
    <location>
        <begin position="1774"/>
        <end position="1803"/>
    </location>
</feature>
<dbReference type="Pfam" id="PF13193">
    <property type="entry name" value="AMP-binding_C"/>
    <property type="match status" value="1"/>
</dbReference>
<dbReference type="Pfam" id="PF16197">
    <property type="entry name" value="KAsynt_C_assoc"/>
    <property type="match status" value="1"/>
</dbReference>
<dbReference type="InterPro" id="IPR010071">
    <property type="entry name" value="AA_adenyl_dom"/>
</dbReference>
<dbReference type="InterPro" id="IPR005814">
    <property type="entry name" value="Aminotrans_3"/>
</dbReference>
<keyword evidence="4" id="KW-0808">Transferase</keyword>
<dbReference type="InterPro" id="IPR036736">
    <property type="entry name" value="ACP-like_sf"/>
</dbReference>
<dbReference type="PROSITE" id="PS00606">
    <property type="entry name" value="KS3_1"/>
    <property type="match status" value="1"/>
</dbReference>
<feature type="compositionally biased region" description="Polar residues" evidence="7">
    <location>
        <begin position="1861"/>
        <end position="1871"/>
    </location>
</feature>
<dbReference type="Proteomes" id="UP001548189">
    <property type="component" value="Unassembled WGS sequence"/>
</dbReference>
<dbReference type="SUPFAM" id="SSF47336">
    <property type="entry name" value="ACP-like"/>
    <property type="match status" value="3"/>
</dbReference>
<dbReference type="Pfam" id="PF00501">
    <property type="entry name" value="AMP-binding"/>
    <property type="match status" value="2"/>
</dbReference>
<dbReference type="InterPro" id="IPR014043">
    <property type="entry name" value="Acyl_transferase_dom"/>
</dbReference>
<dbReference type="InterPro" id="IPR023213">
    <property type="entry name" value="CAT-like_dom_sf"/>
</dbReference>
<dbReference type="InterPro" id="IPR001242">
    <property type="entry name" value="Condensation_dom"/>
</dbReference>
<dbReference type="InterPro" id="IPR014030">
    <property type="entry name" value="Ketoacyl_synth_N"/>
</dbReference>
<dbReference type="SUPFAM" id="SSF55048">
    <property type="entry name" value="Probable ACP-binding domain of malonyl-CoA ACP transacylase"/>
    <property type="match status" value="1"/>
</dbReference>
<dbReference type="PROSITE" id="PS00455">
    <property type="entry name" value="AMP_BINDING"/>
    <property type="match status" value="2"/>
</dbReference>
<keyword evidence="11" id="KW-1185">Reference proteome</keyword>
<dbReference type="Gene3D" id="3.30.70.3290">
    <property type="match status" value="1"/>
</dbReference>
<dbReference type="Pfam" id="PF00698">
    <property type="entry name" value="Acyl_transf_1"/>
    <property type="match status" value="1"/>
</dbReference>
<evidence type="ECO:0000259" key="9">
    <source>
        <dbReference type="PROSITE" id="PS52004"/>
    </source>
</evidence>
<gene>
    <name evidence="10" type="ORF">ABVT43_10220</name>
</gene>
<dbReference type="InterPro" id="IPR016036">
    <property type="entry name" value="Malonyl_transacylase_ACP-bd"/>
</dbReference>
<dbReference type="Gene3D" id="3.40.640.10">
    <property type="entry name" value="Type I PLP-dependent aspartate aminotransferase-like (Major domain)"/>
    <property type="match status" value="1"/>
</dbReference>
<dbReference type="Gene3D" id="3.40.366.10">
    <property type="entry name" value="Malonyl-Coenzyme A Acyl Carrier Protein, domain 2"/>
    <property type="match status" value="1"/>
</dbReference>
<dbReference type="Gene3D" id="2.30.38.10">
    <property type="entry name" value="Luciferase, Domain 3"/>
    <property type="match status" value="1"/>
</dbReference>
<dbReference type="PANTHER" id="PTHR43775">
    <property type="entry name" value="FATTY ACID SYNTHASE"/>
    <property type="match status" value="1"/>
</dbReference>
<dbReference type="Pfam" id="PF00202">
    <property type="entry name" value="Aminotran_3"/>
    <property type="match status" value="1"/>
</dbReference>
<evidence type="ECO:0000256" key="2">
    <source>
        <dbReference type="ARBA" id="ARBA00022450"/>
    </source>
</evidence>
<feature type="domain" description="Carrier" evidence="8">
    <location>
        <begin position="1675"/>
        <end position="1757"/>
    </location>
</feature>
<dbReference type="Pfam" id="PF00668">
    <property type="entry name" value="Condensation"/>
    <property type="match status" value="1"/>
</dbReference>